<organism evidence="2">
    <name type="scientific">Thermogemmatispora argillosa</name>
    <dbReference type="NCBI Taxonomy" id="2045280"/>
    <lineage>
        <taxon>Bacteria</taxon>
        <taxon>Bacillati</taxon>
        <taxon>Chloroflexota</taxon>
        <taxon>Ktedonobacteria</taxon>
        <taxon>Thermogemmatisporales</taxon>
        <taxon>Thermogemmatisporaceae</taxon>
        <taxon>Thermogemmatispora</taxon>
    </lineage>
</organism>
<feature type="transmembrane region" description="Helical" evidence="1">
    <location>
        <begin position="113"/>
        <end position="132"/>
    </location>
</feature>
<feature type="transmembrane region" description="Helical" evidence="1">
    <location>
        <begin position="238"/>
        <end position="259"/>
    </location>
</feature>
<accession>A0A455SUG2</accession>
<keyword evidence="1" id="KW-0812">Transmembrane</keyword>
<name>A0A455SUG2_9CHLR</name>
<feature type="transmembrane region" description="Helical" evidence="1">
    <location>
        <begin position="325"/>
        <end position="343"/>
    </location>
</feature>
<protein>
    <submittedName>
        <fullName evidence="2">Uncharacterized protein</fullName>
    </submittedName>
</protein>
<dbReference type="AlphaFoldDB" id="A0A455SUG2"/>
<evidence type="ECO:0000256" key="1">
    <source>
        <dbReference type="SAM" id="Phobius"/>
    </source>
</evidence>
<feature type="transmembrane region" description="Helical" evidence="1">
    <location>
        <begin position="424"/>
        <end position="446"/>
    </location>
</feature>
<feature type="transmembrane region" description="Helical" evidence="1">
    <location>
        <begin position="349"/>
        <end position="373"/>
    </location>
</feature>
<keyword evidence="1" id="KW-0472">Membrane</keyword>
<feature type="transmembrane region" description="Helical" evidence="1">
    <location>
        <begin position="52"/>
        <end position="70"/>
    </location>
</feature>
<feature type="transmembrane region" description="Helical" evidence="1">
    <location>
        <begin position="393"/>
        <end position="418"/>
    </location>
</feature>
<feature type="transmembrane region" description="Helical" evidence="1">
    <location>
        <begin position="138"/>
        <end position="157"/>
    </location>
</feature>
<feature type="transmembrane region" description="Helical" evidence="1">
    <location>
        <begin position="467"/>
        <end position="492"/>
    </location>
</feature>
<feature type="transmembrane region" description="Helical" evidence="1">
    <location>
        <begin position="169"/>
        <end position="187"/>
    </location>
</feature>
<reference evidence="2" key="1">
    <citation type="submission" date="2018-12" db="EMBL/GenBank/DDBJ databases">
        <title>Novel natural products biosynthetic potential of the class Ktedonobacteria.</title>
        <authorList>
            <person name="Zheng Y."/>
            <person name="Saitou A."/>
            <person name="Wang C.M."/>
            <person name="Toyoda A."/>
            <person name="Minakuchi Y."/>
            <person name="Sekiguchi Y."/>
            <person name="Ueda K."/>
            <person name="Takano H."/>
            <person name="Sakai Y."/>
            <person name="Yokota A."/>
            <person name="Yabe S."/>
        </authorList>
    </citation>
    <scope>NUCLEOTIDE SEQUENCE</scope>
    <source>
        <strain evidence="2">A3-2</strain>
    </source>
</reference>
<sequence>MYSKMGWHRQREHGFHRLTVSFLALALLAFCWWLGHKLALPPTLAGRVLPSFLPGGLTGLWLLCLSWQVVQAPAALWDWPDLEWWLTAPVPLAFVLMRASLRLFATLRGIGMILLALGVLALAALHLSPLLFLSLGLLLLYEALCSTLFALLLTLWLASYFGKRRLRQLIIGVAVGSCCLPLGLFLVTLFPTGGEHLRALLLSTGMVWPGTILTDLILTLAGSAAASSPAPLPPLASLALLTAMIGSLLLLGGACLLVGKRGYRAGWEGTLIASGQGTLRGSALRSRLRGGSLWELAWNLRLGSPAVAALVGFCWQDTLYDWRRLSSIVISAFLLLAACWRTTLSGPLALPLALALILSLDALVARMVGLPALQRLLQARSLLQMTPTTAVTLLWSCTLAVGLPLLLVNGCLFVLTLALMPLTLTLACLFGLCLVGSGLGFSVLAVTTGCATMRTVSLGGSQRASALLFLLGGLGLALSTLLPLGTATLMGLDPVSRQLVLALLESMFHLALPPWLQRLLFWGLPSATVVFLAVLTARSARTVHELLSPTP</sequence>
<feature type="transmembrane region" description="Helical" evidence="1">
    <location>
        <begin position="519"/>
        <end position="537"/>
    </location>
</feature>
<proteinExistence type="predicted"/>
<keyword evidence="1" id="KW-1133">Transmembrane helix</keyword>
<feature type="transmembrane region" description="Helical" evidence="1">
    <location>
        <begin position="20"/>
        <end position="40"/>
    </location>
</feature>
<gene>
    <name evidence="2" type="ORF">KTA_02160</name>
</gene>
<dbReference type="EMBL" id="AP019377">
    <property type="protein sequence ID" value="BBH92017.1"/>
    <property type="molecule type" value="Genomic_DNA"/>
</dbReference>
<evidence type="ECO:0000313" key="2">
    <source>
        <dbReference type="EMBL" id="BBH92017.1"/>
    </source>
</evidence>